<name>A0ABR2K3R7_9EUKA</name>
<evidence type="ECO:0000313" key="2">
    <source>
        <dbReference type="EMBL" id="KAK8885423.1"/>
    </source>
</evidence>
<feature type="coiled-coil region" evidence="1">
    <location>
        <begin position="117"/>
        <end position="151"/>
    </location>
</feature>
<keyword evidence="3" id="KW-1185">Reference proteome</keyword>
<feature type="coiled-coil region" evidence="1">
    <location>
        <begin position="334"/>
        <end position="396"/>
    </location>
</feature>
<protein>
    <submittedName>
        <fullName evidence="2">Uncharacterized protein</fullName>
    </submittedName>
</protein>
<evidence type="ECO:0000313" key="3">
    <source>
        <dbReference type="Proteomes" id="UP001470230"/>
    </source>
</evidence>
<reference evidence="2 3" key="1">
    <citation type="submission" date="2024-04" db="EMBL/GenBank/DDBJ databases">
        <title>Tritrichomonas musculus Genome.</title>
        <authorList>
            <person name="Alves-Ferreira E."/>
            <person name="Grigg M."/>
            <person name="Lorenzi H."/>
            <person name="Galac M."/>
        </authorList>
    </citation>
    <scope>NUCLEOTIDE SEQUENCE [LARGE SCALE GENOMIC DNA]</scope>
    <source>
        <strain evidence="2 3">EAF2021</strain>
    </source>
</reference>
<proteinExistence type="predicted"/>
<feature type="coiled-coil region" evidence="1">
    <location>
        <begin position="61"/>
        <end position="88"/>
    </location>
</feature>
<dbReference type="Proteomes" id="UP001470230">
    <property type="component" value="Unassembled WGS sequence"/>
</dbReference>
<accession>A0ABR2K3R7</accession>
<feature type="coiled-coil region" evidence="1">
    <location>
        <begin position="244"/>
        <end position="299"/>
    </location>
</feature>
<comment type="caution">
    <text evidence="2">The sequence shown here is derived from an EMBL/GenBank/DDBJ whole genome shotgun (WGS) entry which is preliminary data.</text>
</comment>
<organism evidence="2 3">
    <name type="scientific">Tritrichomonas musculus</name>
    <dbReference type="NCBI Taxonomy" id="1915356"/>
    <lineage>
        <taxon>Eukaryota</taxon>
        <taxon>Metamonada</taxon>
        <taxon>Parabasalia</taxon>
        <taxon>Tritrichomonadida</taxon>
        <taxon>Tritrichomonadidae</taxon>
        <taxon>Tritrichomonas</taxon>
    </lineage>
</organism>
<gene>
    <name evidence="2" type="ORF">M9Y10_040871</name>
</gene>
<keyword evidence="1" id="KW-0175">Coiled coil</keyword>
<dbReference type="EMBL" id="JAPFFF010000007">
    <property type="protein sequence ID" value="KAK8885423.1"/>
    <property type="molecule type" value="Genomic_DNA"/>
</dbReference>
<sequence>MIDEKMGLKDEQPSSNFHSFTIPLISNEEKFSKLMKNFSEAFDWIEVNSSSNSLFSNIQYFNDFLEEINNAQNKINKLQTLIENQTVEIASIFLNVQKSLIYEPILTNLLAIKKKNVSFIEIELQKYQSKINAMNIECNISTDKLKRLKDEIKLIKSDAIFSIHEELMKTNDNSIDRAHQLVLYQNEINKNENQISIFNPLVTQKNENLKSIFVNQSLLRSKLATINSQINVISTDCASLSIDIENNTKKINQSKTNINQKKLELSTIENETLSQIEKINQIRNQISEKKDEIRICKESIEIIYKKINEIKSNINKISSFNDDENDDTFINTNITQLQNEIMKLKNCNEQLLSDKESLDKRNKQLENIIEKKSLMIQNDKEKIDKKQSKYNDLQELFKLRKIMLITAFDDINHKYDKLFCKIHQLEKQLKPANISPIYCINSEISYSDEFKSYIQNKSNDKVVKHFHNSPNFAKLNENNMHSIHSFSQTPQTQKFSKLFPASNSQNKEVLHFKNRHNAKKH</sequence>
<evidence type="ECO:0000256" key="1">
    <source>
        <dbReference type="SAM" id="Coils"/>
    </source>
</evidence>